<dbReference type="PANTHER" id="PTHR30006:SF2">
    <property type="entry name" value="ABC TRANSPORTER SUBSTRATE-BINDING PROTEIN"/>
    <property type="match status" value="1"/>
</dbReference>
<gene>
    <name evidence="2" type="ORF">GOC74_03320</name>
</gene>
<organism evidence="2 3">
    <name type="scientific">Halomicrobium mukohataei</name>
    <dbReference type="NCBI Taxonomy" id="57705"/>
    <lineage>
        <taxon>Archaea</taxon>
        <taxon>Methanobacteriati</taxon>
        <taxon>Methanobacteriota</taxon>
        <taxon>Stenosarchaea group</taxon>
        <taxon>Halobacteria</taxon>
        <taxon>Halobacteriales</taxon>
        <taxon>Haloarculaceae</taxon>
        <taxon>Halomicrobium</taxon>
    </lineage>
</organism>
<evidence type="ECO:0000313" key="3">
    <source>
        <dbReference type="Proteomes" id="UP000608662"/>
    </source>
</evidence>
<dbReference type="PROSITE" id="PS51318">
    <property type="entry name" value="TAT"/>
    <property type="match status" value="1"/>
</dbReference>
<dbReference type="PANTHER" id="PTHR30006">
    <property type="entry name" value="THIAMINE-BINDING PERIPLASMIC PROTEIN-RELATED"/>
    <property type="match status" value="1"/>
</dbReference>
<evidence type="ECO:0000256" key="1">
    <source>
        <dbReference type="ARBA" id="ARBA00022729"/>
    </source>
</evidence>
<dbReference type="Proteomes" id="UP000608662">
    <property type="component" value="Unassembled WGS sequence"/>
</dbReference>
<dbReference type="PROSITE" id="PS51257">
    <property type="entry name" value="PROKAR_LIPOPROTEIN"/>
    <property type="match status" value="1"/>
</dbReference>
<dbReference type="SUPFAM" id="SSF53850">
    <property type="entry name" value="Periplasmic binding protein-like II"/>
    <property type="match status" value="1"/>
</dbReference>
<dbReference type="RefSeq" id="WP_170092895.1">
    <property type="nucleotide sequence ID" value="NZ_WOYG01000001.1"/>
</dbReference>
<accession>A0A847UBY0</accession>
<dbReference type="GeneID" id="94363045"/>
<comment type="caution">
    <text evidence="2">The sequence shown here is derived from an EMBL/GenBank/DDBJ whole genome shotgun (WGS) entry which is preliminary data.</text>
</comment>
<dbReference type="EMBL" id="WOYG01000001">
    <property type="protein sequence ID" value="NLV08960.1"/>
    <property type="molecule type" value="Genomic_DNA"/>
</dbReference>
<dbReference type="Gene3D" id="3.40.190.10">
    <property type="entry name" value="Periplasmic binding protein-like II"/>
    <property type="match status" value="2"/>
</dbReference>
<reference evidence="2" key="1">
    <citation type="submission" date="2019-12" db="EMBL/GenBank/DDBJ databases">
        <title>Whole-genome sequence of Halomicrobium mukohataei pws1.</title>
        <authorList>
            <person name="Verma D.K."/>
            <person name="Gopal K."/>
            <person name="Prasad E.S."/>
        </authorList>
    </citation>
    <scope>NUCLEOTIDE SEQUENCE</scope>
    <source>
        <strain evidence="2">Pws1</strain>
    </source>
</reference>
<evidence type="ECO:0000313" key="2">
    <source>
        <dbReference type="EMBL" id="NLV08960.1"/>
    </source>
</evidence>
<sequence>MTDHTRRGFLTVAGSAAAATVAGCSGTEAIGGGGGETYEVGHGDYQTTVSESDFPSDRLYIYAVQTGWSNWGAVMDAFDERYGVKLNDDQRTSGEALTHIRSNAENPTHSAYNGGYSFGITAMEEGFTTDYKPANWDAVPSDLKTDNGHLTATRQMTTAVTYRKDIYEERGLGEPESWEDFKHPDAAKDFCVTPPHSANGLATALSINNAYGGTMDDLGPVVEYYNDIAQEGADVRRNITGDFTSGEVSAVAQYDYTALEMKYNHEEVPAEDVGVAILPGPEGDAGAMNIPYGYGMLDGAPNPETAKLFMDFVLSLEGQRLFFDAFVRPIRAGELEMPDEFPDQATYEAAEFTVDQLDLVERQEPIIDRVTSESDIPGIQG</sequence>
<dbReference type="Pfam" id="PF01547">
    <property type="entry name" value="SBP_bac_1"/>
    <property type="match status" value="1"/>
</dbReference>
<dbReference type="InterPro" id="IPR006059">
    <property type="entry name" value="SBP"/>
</dbReference>
<dbReference type="GO" id="GO:0030975">
    <property type="term" value="F:thiamine binding"/>
    <property type="evidence" value="ECO:0007669"/>
    <property type="project" value="TreeGrafter"/>
</dbReference>
<name>A0A847UBY0_9EURY</name>
<protein>
    <submittedName>
        <fullName evidence="2">Extracellular solute-binding protein</fullName>
    </submittedName>
</protein>
<dbReference type="AlphaFoldDB" id="A0A847UBY0"/>
<proteinExistence type="predicted"/>
<dbReference type="GO" id="GO:0030976">
    <property type="term" value="F:thiamine pyrophosphate binding"/>
    <property type="evidence" value="ECO:0007669"/>
    <property type="project" value="TreeGrafter"/>
</dbReference>
<keyword evidence="1" id="KW-0732">Signal</keyword>
<dbReference type="InterPro" id="IPR006311">
    <property type="entry name" value="TAT_signal"/>
</dbReference>
<dbReference type="GO" id="GO:0015888">
    <property type="term" value="P:thiamine transport"/>
    <property type="evidence" value="ECO:0007669"/>
    <property type="project" value="TreeGrafter"/>
</dbReference>